<feature type="compositionally biased region" description="Polar residues" evidence="1">
    <location>
        <begin position="40"/>
        <end position="50"/>
    </location>
</feature>
<evidence type="ECO:0000313" key="3">
    <source>
        <dbReference type="Proteomes" id="UP000595437"/>
    </source>
</evidence>
<dbReference type="Proteomes" id="UP000595437">
    <property type="component" value="Chromosome 3"/>
</dbReference>
<gene>
    <name evidence="2" type="ORF">FKW44_004576</name>
</gene>
<keyword evidence="3" id="KW-1185">Reference proteome</keyword>
<reference evidence="3" key="1">
    <citation type="submission" date="2021-01" db="EMBL/GenBank/DDBJ databases">
        <title>Caligus Genome Assembly.</title>
        <authorList>
            <person name="Gallardo-Escarate C."/>
        </authorList>
    </citation>
    <scope>NUCLEOTIDE SEQUENCE [LARGE SCALE GENOMIC DNA]</scope>
</reference>
<evidence type="ECO:0000256" key="1">
    <source>
        <dbReference type="SAM" id="MobiDB-lite"/>
    </source>
</evidence>
<dbReference type="EMBL" id="CP045892">
    <property type="protein sequence ID" value="QQP52421.1"/>
    <property type="molecule type" value="Genomic_DNA"/>
</dbReference>
<protein>
    <submittedName>
        <fullName evidence="2">Uncharacterized protein</fullName>
    </submittedName>
</protein>
<name>A0A7T8KB29_CALRO</name>
<evidence type="ECO:0000313" key="2">
    <source>
        <dbReference type="EMBL" id="QQP52421.1"/>
    </source>
</evidence>
<feature type="region of interest" description="Disordered" evidence="1">
    <location>
        <begin position="20"/>
        <end position="50"/>
    </location>
</feature>
<organism evidence="2 3">
    <name type="scientific">Caligus rogercresseyi</name>
    <name type="common">Sea louse</name>
    <dbReference type="NCBI Taxonomy" id="217165"/>
    <lineage>
        <taxon>Eukaryota</taxon>
        <taxon>Metazoa</taxon>
        <taxon>Ecdysozoa</taxon>
        <taxon>Arthropoda</taxon>
        <taxon>Crustacea</taxon>
        <taxon>Multicrustacea</taxon>
        <taxon>Hexanauplia</taxon>
        <taxon>Copepoda</taxon>
        <taxon>Siphonostomatoida</taxon>
        <taxon>Caligidae</taxon>
        <taxon>Caligus</taxon>
    </lineage>
</organism>
<proteinExistence type="predicted"/>
<dbReference type="AlphaFoldDB" id="A0A7T8KB29"/>
<sequence length="50" mass="5492">MVLMRDFLLAGGVDPQSFDFEEHRGTTAGPKTRDGCLTRGSGSYTLSQRE</sequence>
<feature type="compositionally biased region" description="Basic and acidic residues" evidence="1">
    <location>
        <begin position="20"/>
        <end position="36"/>
    </location>
</feature>
<accession>A0A7T8KB29</accession>